<feature type="compositionally biased region" description="Basic residues" evidence="1">
    <location>
        <begin position="155"/>
        <end position="167"/>
    </location>
</feature>
<protein>
    <recommendedName>
        <fullName evidence="2">RdRp catalytic domain-containing protein</fullName>
    </recommendedName>
</protein>
<proteinExistence type="predicted"/>
<feature type="region of interest" description="Disordered" evidence="1">
    <location>
        <begin position="234"/>
        <end position="277"/>
    </location>
</feature>
<evidence type="ECO:0000313" key="3">
    <source>
        <dbReference type="EMBL" id="KAJ6219700.1"/>
    </source>
</evidence>
<feature type="compositionally biased region" description="Low complexity" evidence="1">
    <location>
        <begin position="182"/>
        <end position="211"/>
    </location>
</feature>
<dbReference type="InterPro" id="IPR014023">
    <property type="entry name" value="Mononeg_RNA_pol_cat"/>
</dbReference>
<evidence type="ECO:0000256" key="1">
    <source>
        <dbReference type="SAM" id="MobiDB-lite"/>
    </source>
</evidence>
<reference evidence="3" key="1">
    <citation type="submission" date="2022-12" db="EMBL/GenBank/DDBJ databases">
        <title>Genome assemblies of Blomia tropicalis.</title>
        <authorList>
            <person name="Cui Y."/>
        </authorList>
    </citation>
    <scope>NUCLEOTIDE SEQUENCE</scope>
    <source>
        <tissue evidence="3">Adult mites</tissue>
    </source>
</reference>
<feature type="compositionally biased region" description="Low complexity" evidence="1">
    <location>
        <begin position="46"/>
        <end position="56"/>
    </location>
</feature>
<dbReference type="AlphaFoldDB" id="A0A9Q0RMP5"/>
<keyword evidence="4" id="KW-1185">Reference proteome</keyword>
<feature type="compositionally biased region" description="Basic and acidic residues" evidence="1">
    <location>
        <begin position="328"/>
        <end position="343"/>
    </location>
</feature>
<dbReference type="Proteomes" id="UP001142055">
    <property type="component" value="Chromosome 2"/>
</dbReference>
<feature type="compositionally biased region" description="Polar residues" evidence="1">
    <location>
        <begin position="170"/>
        <end position="181"/>
    </location>
</feature>
<gene>
    <name evidence="3" type="ORF">RDWZM_005512</name>
</gene>
<comment type="caution">
    <text evidence="3">The sequence shown here is derived from an EMBL/GenBank/DDBJ whole genome shotgun (WGS) entry which is preliminary data.</text>
</comment>
<feature type="compositionally biased region" description="Low complexity" evidence="1">
    <location>
        <begin position="126"/>
        <end position="154"/>
    </location>
</feature>
<dbReference type="GO" id="GO:0003968">
    <property type="term" value="F:RNA-directed RNA polymerase activity"/>
    <property type="evidence" value="ECO:0007669"/>
    <property type="project" value="InterPro"/>
</dbReference>
<accession>A0A9Q0RMP5</accession>
<feature type="region of interest" description="Disordered" evidence="1">
    <location>
        <begin position="126"/>
        <end position="215"/>
    </location>
</feature>
<evidence type="ECO:0000313" key="4">
    <source>
        <dbReference type="Proteomes" id="UP001142055"/>
    </source>
</evidence>
<dbReference type="Pfam" id="PF00946">
    <property type="entry name" value="Mononeg_RNA_pol"/>
    <property type="match status" value="1"/>
</dbReference>
<feature type="region of interest" description="Disordered" evidence="1">
    <location>
        <begin position="319"/>
        <end position="353"/>
    </location>
</feature>
<organism evidence="3 4">
    <name type="scientific">Blomia tropicalis</name>
    <name type="common">Mite</name>
    <dbReference type="NCBI Taxonomy" id="40697"/>
    <lineage>
        <taxon>Eukaryota</taxon>
        <taxon>Metazoa</taxon>
        <taxon>Ecdysozoa</taxon>
        <taxon>Arthropoda</taxon>
        <taxon>Chelicerata</taxon>
        <taxon>Arachnida</taxon>
        <taxon>Acari</taxon>
        <taxon>Acariformes</taxon>
        <taxon>Sarcoptiformes</taxon>
        <taxon>Astigmata</taxon>
        <taxon>Glycyphagoidea</taxon>
        <taxon>Echimyopodidae</taxon>
        <taxon>Blomia</taxon>
    </lineage>
</organism>
<name>A0A9Q0RMP5_BLOTA</name>
<evidence type="ECO:0000259" key="2">
    <source>
        <dbReference type="Pfam" id="PF00946"/>
    </source>
</evidence>
<dbReference type="PROSITE" id="PS51257">
    <property type="entry name" value="PROKAR_LIPOPROTEIN"/>
    <property type="match status" value="1"/>
</dbReference>
<feature type="region of interest" description="Disordered" evidence="1">
    <location>
        <begin position="46"/>
        <end position="65"/>
    </location>
</feature>
<sequence>MSKDNSIGVRPDAISNISLIGAISCDELGHDVCTSSSDFLTSSSACSSMQSSQSTSPLPPLSPCSGGGDDAVVDVVAGVNVSKLFDNVTFTMMTSKDGRKDGNGKMLSNVISTTTTTITVTSVSTTSTSSTSTTTTTTTTTTTMTTNTTTSTPTIKRRYRLARKRVMPPRSNSTPCTQENESSVNSTNVSSNSTTSSTNSTSALGTTGTTTRARFGYSESLQRRFIQGFLRQNSADDFTNNGKKKSSKDTVNESNTTTTTTTPTTPPCSPSPSTTSENVVVKPIYGNLIKGGRTFSLSGMKSNSVPSIVRRCDSAQHQYNKQDSLNDDCLKSKIDDDKHEPSERPSTPLANRVRPKIGSVSNQFFASVGSSTTSELNVSLSIPSIVVNDESIENVEQSNTNKENDDEECKLALHLKLLKALRAYSVSVLADKAISPDKEVLIKNLISRQPITTEKKRLILKWLDTNYTNAADFLKNIDDNGIPIKNLIIGVSPKEREMKNEPRHLALLSTNNNDKYVNSTPKKDK</sequence>
<dbReference type="GO" id="GO:0005524">
    <property type="term" value="F:ATP binding"/>
    <property type="evidence" value="ECO:0007669"/>
    <property type="project" value="InterPro"/>
</dbReference>
<feature type="domain" description="RdRp catalytic" evidence="2">
    <location>
        <begin position="428"/>
        <end position="511"/>
    </location>
</feature>
<dbReference type="EMBL" id="JAPWDV010000002">
    <property type="protein sequence ID" value="KAJ6219700.1"/>
    <property type="molecule type" value="Genomic_DNA"/>
</dbReference>
<dbReference type="GO" id="GO:0004482">
    <property type="term" value="F:mRNA 5'-cap (guanine-N7-)-methyltransferase activity"/>
    <property type="evidence" value="ECO:0007669"/>
    <property type="project" value="InterPro"/>
</dbReference>